<dbReference type="PANTHER" id="PTHR12246">
    <property type="entry name" value="PALMITOYLTRANSFERASE ZDHHC16"/>
    <property type="match status" value="1"/>
</dbReference>
<comment type="caution">
    <text evidence="3">The sequence shown here is derived from an EMBL/GenBank/DDBJ whole genome shotgun (WGS) entry which is preliminary data.</text>
</comment>
<sequence>MREPPRLLLAGLRLRLSTMDVTSLDCFRYLRFLRHIGKAMLLLVFGLAWLEIYAVFTCALGPSWRSGGFFLRLGVFCVAGVFIALVAMLLWSYLATFATSPGFVPADWQPFASDEEQPLTEEEVHYLADSLTAELREREDGYEWHLLRPRYCKNCHAWKPPRAHHCSQPTGPVGNLLLAFTAFVFAAAFSVALLAFFVMHMRLVARNQTTIEAFEKAPIVPWPYDLGWRSNFEEVFGRDRRLWLLPMHTPADREAMRSAFLDWSLPWPGHLVQPPSEGEEPFGPADEFTVEVESSSQALGDPEKYA</sequence>
<reference evidence="3" key="1">
    <citation type="submission" date="2021-01" db="EMBL/GenBank/DDBJ databases">
        <authorList>
            <person name="Eckstrom K.M.E."/>
        </authorList>
    </citation>
    <scope>NUCLEOTIDE SEQUENCE</scope>
    <source>
        <strain evidence="3">UVCC 0001</strain>
    </source>
</reference>
<gene>
    <name evidence="3" type="ORF">QBZ16_000379</name>
</gene>
<evidence type="ECO:0000313" key="4">
    <source>
        <dbReference type="Proteomes" id="UP001255856"/>
    </source>
</evidence>
<feature type="transmembrane region" description="Helical" evidence="2">
    <location>
        <begin position="73"/>
        <end position="94"/>
    </location>
</feature>
<dbReference type="PROSITE" id="PS50216">
    <property type="entry name" value="DHHC"/>
    <property type="match status" value="1"/>
</dbReference>
<proteinExistence type="predicted"/>
<feature type="transmembrane region" description="Helical" evidence="2">
    <location>
        <begin position="177"/>
        <end position="198"/>
    </location>
</feature>
<organism evidence="3 4">
    <name type="scientific">Prototheca wickerhamii</name>
    <dbReference type="NCBI Taxonomy" id="3111"/>
    <lineage>
        <taxon>Eukaryota</taxon>
        <taxon>Viridiplantae</taxon>
        <taxon>Chlorophyta</taxon>
        <taxon>core chlorophytes</taxon>
        <taxon>Trebouxiophyceae</taxon>
        <taxon>Chlorellales</taxon>
        <taxon>Chlorellaceae</taxon>
        <taxon>Prototheca</taxon>
    </lineage>
</organism>
<name>A0AAD9IL67_PROWI</name>
<dbReference type="InterPro" id="IPR039859">
    <property type="entry name" value="PFA4/ZDH16/20/ERF2-like"/>
</dbReference>
<protein>
    <recommendedName>
        <fullName evidence="5">Protein S-acyltransferase</fullName>
    </recommendedName>
</protein>
<dbReference type="EMBL" id="JASFZW010000001">
    <property type="protein sequence ID" value="KAK2080526.1"/>
    <property type="molecule type" value="Genomic_DNA"/>
</dbReference>
<dbReference type="Proteomes" id="UP001255856">
    <property type="component" value="Unassembled WGS sequence"/>
</dbReference>
<keyword evidence="2" id="KW-0812">Transmembrane</keyword>
<evidence type="ECO:0000256" key="2">
    <source>
        <dbReference type="SAM" id="Phobius"/>
    </source>
</evidence>
<evidence type="ECO:0000256" key="1">
    <source>
        <dbReference type="SAM" id="MobiDB-lite"/>
    </source>
</evidence>
<dbReference type="AlphaFoldDB" id="A0AAD9IL67"/>
<feature type="transmembrane region" description="Helical" evidence="2">
    <location>
        <begin position="39"/>
        <end position="61"/>
    </location>
</feature>
<accession>A0AAD9IL67</accession>
<keyword evidence="2" id="KW-0472">Membrane</keyword>
<dbReference type="GO" id="GO:0016409">
    <property type="term" value="F:palmitoyltransferase activity"/>
    <property type="evidence" value="ECO:0007669"/>
    <property type="project" value="InterPro"/>
</dbReference>
<evidence type="ECO:0008006" key="5">
    <source>
        <dbReference type="Google" id="ProtNLM"/>
    </source>
</evidence>
<feature type="region of interest" description="Disordered" evidence="1">
    <location>
        <begin position="273"/>
        <end position="306"/>
    </location>
</feature>
<keyword evidence="4" id="KW-1185">Reference proteome</keyword>
<evidence type="ECO:0000313" key="3">
    <source>
        <dbReference type="EMBL" id="KAK2080526.1"/>
    </source>
</evidence>
<keyword evidence="2" id="KW-1133">Transmembrane helix</keyword>